<evidence type="ECO:0000256" key="2">
    <source>
        <dbReference type="ARBA" id="ARBA00010944"/>
    </source>
</evidence>
<evidence type="ECO:0000259" key="7">
    <source>
        <dbReference type="Pfam" id="PF04321"/>
    </source>
</evidence>
<keyword evidence="9" id="KW-1185">Reference proteome</keyword>
<name>A0A521EBZ9_9RHOB</name>
<dbReference type="RefSeq" id="WP_142493775.1">
    <property type="nucleotide sequence ID" value="NZ_FXTO01000015.1"/>
</dbReference>
<protein>
    <recommendedName>
        <fullName evidence="4 6">dTDP-4-dehydrorhamnose reductase</fullName>
        <ecNumber evidence="3 6">1.1.1.133</ecNumber>
    </recommendedName>
</protein>
<evidence type="ECO:0000256" key="1">
    <source>
        <dbReference type="ARBA" id="ARBA00004781"/>
    </source>
</evidence>
<dbReference type="SUPFAM" id="SSF51735">
    <property type="entry name" value="NAD(P)-binding Rossmann-fold domains"/>
    <property type="match status" value="1"/>
</dbReference>
<dbReference type="OrthoDB" id="9803892at2"/>
<keyword evidence="6" id="KW-0560">Oxidoreductase</keyword>
<dbReference type="Gene3D" id="3.90.25.10">
    <property type="entry name" value="UDP-galactose 4-epimerase, domain 1"/>
    <property type="match status" value="1"/>
</dbReference>
<dbReference type="AlphaFoldDB" id="A0A521EBZ9"/>
<dbReference type="EMBL" id="FXTO01000015">
    <property type="protein sequence ID" value="SMO80991.1"/>
    <property type="molecule type" value="Genomic_DNA"/>
</dbReference>
<evidence type="ECO:0000256" key="5">
    <source>
        <dbReference type="ARBA" id="ARBA00048200"/>
    </source>
</evidence>
<evidence type="ECO:0000313" key="9">
    <source>
        <dbReference type="Proteomes" id="UP000316030"/>
    </source>
</evidence>
<comment type="similarity">
    <text evidence="2 6">Belongs to the dTDP-4-dehydrorhamnose reductase family.</text>
</comment>
<sequence>MKILVFGKTGQVATELQRQAKVVALGRDLVDLTDPSICAAVLDATDADVIINAAAYTAVDHAESQEAVATLINSTTPRIMAETAAIHKIPFLHISTDYVFDGSGDGQWREEDPVNPINVYGRTKLRGEEGVRAAGGVHAILRTSWVFSAHRNNFVKTMLRLSETESVLNVVEDQIGKPTPAADIAATLLKMAEALCDGHPGGTYHYAGKPWTSWKAFACETFAQAGRQVEVKGIPSSSYLSAARRPLNSRLDCSRIAADFGIRAPDWRAGLRDVLTELGYAK</sequence>
<dbReference type="PANTHER" id="PTHR10491">
    <property type="entry name" value="DTDP-4-DEHYDRORHAMNOSE REDUCTASE"/>
    <property type="match status" value="1"/>
</dbReference>
<evidence type="ECO:0000256" key="6">
    <source>
        <dbReference type="RuleBase" id="RU364082"/>
    </source>
</evidence>
<dbReference type="UniPathway" id="UPA00124"/>
<gene>
    <name evidence="8" type="ORF">SAMN06265173_11558</name>
</gene>
<dbReference type="Gene3D" id="3.40.50.720">
    <property type="entry name" value="NAD(P)-binding Rossmann-like Domain"/>
    <property type="match status" value="1"/>
</dbReference>
<comment type="pathway">
    <text evidence="1 6">Carbohydrate biosynthesis; dTDP-L-rhamnose biosynthesis.</text>
</comment>
<dbReference type="GO" id="GO:0008831">
    <property type="term" value="F:dTDP-4-dehydrorhamnose reductase activity"/>
    <property type="evidence" value="ECO:0007669"/>
    <property type="project" value="UniProtKB-EC"/>
</dbReference>
<evidence type="ECO:0000313" key="8">
    <source>
        <dbReference type="EMBL" id="SMO80991.1"/>
    </source>
</evidence>
<accession>A0A521EBZ9</accession>
<proteinExistence type="inferred from homology"/>
<dbReference type="InterPro" id="IPR036291">
    <property type="entry name" value="NAD(P)-bd_dom_sf"/>
</dbReference>
<dbReference type="Pfam" id="PF04321">
    <property type="entry name" value="RmlD_sub_bind"/>
    <property type="match status" value="1"/>
</dbReference>
<dbReference type="EC" id="1.1.1.133" evidence="3 6"/>
<comment type="function">
    <text evidence="6">Catalyzes the reduction of dTDP-6-deoxy-L-lyxo-4-hexulose to yield dTDP-L-rhamnose.</text>
</comment>
<dbReference type="InterPro" id="IPR005913">
    <property type="entry name" value="dTDP_dehydrorham_reduct"/>
</dbReference>
<dbReference type="PANTHER" id="PTHR10491:SF4">
    <property type="entry name" value="METHIONINE ADENOSYLTRANSFERASE 2 SUBUNIT BETA"/>
    <property type="match status" value="1"/>
</dbReference>
<dbReference type="InterPro" id="IPR029903">
    <property type="entry name" value="RmlD-like-bd"/>
</dbReference>
<dbReference type="Proteomes" id="UP000316030">
    <property type="component" value="Unassembled WGS sequence"/>
</dbReference>
<feature type="domain" description="RmlD-like substrate binding" evidence="7">
    <location>
        <begin position="1"/>
        <end position="278"/>
    </location>
</feature>
<reference evidence="8 9" key="1">
    <citation type="submission" date="2017-05" db="EMBL/GenBank/DDBJ databases">
        <authorList>
            <person name="Varghese N."/>
            <person name="Submissions S."/>
        </authorList>
    </citation>
    <scope>NUCLEOTIDE SEQUENCE [LARGE SCALE GENOMIC DNA]</scope>
    <source>
        <strain evidence="8 9">DSM 29506</strain>
    </source>
</reference>
<evidence type="ECO:0000256" key="3">
    <source>
        <dbReference type="ARBA" id="ARBA00012929"/>
    </source>
</evidence>
<organism evidence="8 9">
    <name type="scientific">Thalassovita litoralis</name>
    <dbReference type="NCBI Taxonomy" id="1010611"/>
    <lineage>
        <taxon>Bacteria</taxon>
        <taxon>Pseudomonadati</taxon>
        <taxon>Pseudomonadota</taxon>
        <taxon>Alphaproteobacteria</taxon>
        <taxon>Rhodobacterales</taxon>
        <taxon>Roseobacteraceae</taxon>
        <taxon>Thalassovita</taxon>
    </lineage>
</organism>
<dbReference type="CDD" id="cd05254">
    <property type="entry name" value="dTDP_HR_like_SDR_e"/>
    <property type="match status" value="1"/>
</dbReference>
<dbReference type="GO" id="GO:0019305">
    <property type="term" value="P:dTDP-rhamnose biosynthetic process"/>
    <property type="evidence" value="ECO:0007669"/>
    <property type="project" value="UniProtKB-UniPathway"/>
</dbReference>
<evidence type="ECO:0000256" key="4">
    <source>
        <dbReference type="ARBA" id="ARBA00017099"/>
    </source>
</evidence>
<keyword evidence="6" id="KW-0521">NADP</keyword>
<comment type="cofactor">
    <cofactor evidence="6">
        <name>Mg(2+)</name>
        <dbReference type="ChEBI" id="CHEBI:18420"/>
    </cofactor>
    <text evidence="6">Binds 1 Mg(2+) ion per monomer.</text>
</comment>
<dbReference type="NCBIfam" id="TIGR01214">
    <property type="entry name" value="rmlD"/>
    <property type="match status" value="1"/>
</dbReference>
<comment type="catalytic activity">
    <reaction evidence="5 6">
        <text>dTDP-beta-L-rhamnose + NADP(+) = dTDP-4-dehydro-beta-L-rhamnose + NADPH + H(+)</text>
        <dbReference type="Rhea" id="RHEA:21796"/>
        <dbReference type="ChEBI" id="CHEBI:15378"/>
        <dbReference type="ChEBI" id="CHEBI:57510"/>
        <dbReference type="ChEBI" id="CHEBI:57783"/>
        <dbReference type="ChEBI" id="CHEBI:58349"/>
        <dbReference type="ChEBI" id="CHEBI:62830"/>
        <dbReference type="EC" id="1.1.1.133"/>
    </reaction>
</comment>